<dbReference type="Proteomes" id="UP000199603">
    <property type="component" value="Unassembled WGS sequence"/>
</dbReference>
<dbReference type="GO" id="GO:0006355">
    <property type="term" value="P:regulation of DNA-templated transcription"/>
    <property type="evidence" value="ECO:0007669"/>
    <property type="project" value="InterPro"/>
</dbReference>
<dbReference type="FunFam" id="3.40.50.2300:FF:000002">
    <property type="entry name" value="DNA-binding response regulator PhoP"/>
    <property type="match status" value="1"/>
</dbReference>
<keyword evidence="4 7" id="KW-0238">DNA-binding</keyword>
<dbReference type="Pfam" id="PF00486">
    <property type="entry name" value="Trans_reg_C"/>
    <property type="match status" value="1"/>
</dbReference>
<dbReference type="SMART" id="SM00448">
    <property type="entry name" value="REC"/>
    <property type="match status" value="1"/>
</dbReference>
<feature type="domain" description="Response regulatory" evidence="8">
    <location>
        <begin position="2"/>
        <end position="116"/>
    </location>
</feature>
<dbReference type="SUPFAM" id="SSF52172">
    <property type="entry name" value="CheY-like"/>
    <property type="match status" value="1"/>
</dbReference>
<dbReference type="Gene3D" id="6.10.250.690">
    <property type="match status" value="1"/>
</dbReference>
<dbReference type="GO" id="GO:0005829">
    <property type="term" value="C:cytosol"/>
    <property type="evidence" value="ECO:0007669"/>
    <property type="project" value="TreeGrafter"/>
</dbReference>
<dbReference type="Gene3D" id="3.40.50.2300">
    <property type="match status" value="1"/>
</dbReference>
<evidence type="ECO:0000256" key="6">
    <source>
        <dbReference type="PROSITE-ProRule" id="PRU00169"/>
    </source>
</evidence>
<evidence type="ECO:0000256" key="2">
    <source>
        <dbReference type="ARBA" id="ARBA00023012"/>
    </source>
</evidence>
<dbReference type="AlphaFoldDB" id="A0A1G6XAS9"/>
<evidence type="ECO:0000256" key="7">
    <source>
        <dbReference type="PROSITE-ProRule" id="PRU01091"/>
    </source>
</evidence>
<dbReference type="InterPro" id="IPR001867">
    <property type="entry name" value="OmpR/PhoB-type_DNA-bd"/>
</dbReference>
<keyword evidence="2" id="KW-0902">Two-component regulatory system</keyword>
<gene>
    <name evidence="10" type="ORF">SAMN04488509_106131</name>
</gene>
<evidence type="ECO:0000256" key="1">
    <source>
        <dbReference type="ARBA" id="ARBA00022553"/>
    </source>
</evidence>
<dbReference type="PROSITE" id="PS51755">
    <property type="entry name" value="OMPR_PHOB"/>
    <property type="match status" value="1"/>
</dbReference>
<protein>
    <submittedName>
        <fullName evidence="10">Two-component system, OmpR family, response regulator</fullName>
    </submittedName>
</protein>
<evidence type="ECO:0000259" key="8">
    <source>
        <dbReference type="PROSITE" id="PS50110"/>
    </source>
</evidence>
<name>A0A1G6XAS9_9GAMM</name>
<dbReference type="CDD" id="cd00383">
    <property type="entry name" value="trans_reg_C"/>
    <property type="match status" value="1"/>
</dbReference>
<dbReference type="InterPro" id="IPR011006">
    <property type="entry name" value="CheY-like_superfamily"/>
</dbReference>
<evidence type="ECO:0000256" key="3">
    <source>
        <dbReference type="ARBA" id="ARBA00023015"/>
    </source>
</evidence>
<feature type="modified residue" description="4-aspartylphosphate" evidence="6">
    <location>
        <position position="51"/>
    </location>
</feature>
<dbReference type="PANTHER" id="PTHR48111">
    <property type="entry name" value="REGULATOR OF RPOS"/>
    <property type="match status" value="1"/>
</dbReference>
<reference evidence="10 11" key="1">
    <citation type="submission" date="2016-10" db="EMBL/GenBank/DDBJ databases">
        <authorList>
            <person name="de Groot N.N."/>
        </authorList>
    </citation>
    <scope>NUCLEOTIDE SEQUENCE [LARGE SCALE GENOMIC DNA]</scope>
    <source>
        <strain evidence="10 11">DSM 16957</strain>
    </source>
</reference>
<feature type="DNA-binding region" description="OmpR/PhoB-type" evidence="7">
    <location>
        <begin position="124"/>
        <end position="218"/>
    </location>
</feature>
<accession>A0A1G6XAS9</accession>
<sequence length="220" mass="24455">MRLLLIEDDTLLGEGLQEALRRAGYTVDWLQDGQHALDALRDGGFDIAVLDLGLPRLDGQRVIRQARAAGAALPVLVLTARDAVAHRVEALDGGADDFLAKPFDPAELLARLRALLRRREAAPRMQLAFAGIELDPVRFEARLDGQLLDLPRREFALLHSLVEANGRVVSRELLQQRLYGWDEDVSSNTLEVLIHHLRRKLGAERIGTVRGIGYRLLAPT</sequence>
<dbReference type="RefSeq" id="WP_091242830.1">
    <property type="nucleotide sequence ID" value="NZ_FNAG01000006.1"/>
</dbReference>
<dbReference type="GO" id="GO:0032993">
    <property type="term" value="C:protein-DNA complex"/>
    <property type="evidence" value="ECO:0007669"/>
    <property type="project" value="TreeGrafter"/>
</dbReference>
<evidence type="ECO:0000256" key="5">
    <source>
        <dbReference type="ARBA" id="ARBA00023163"/>
    </source>
</evidence>
<evidence type="ECO:0000313" key="10">
    <source>
        <dbReference type="EMBL" id="SDD75202.1"/>
    </source>
</evidence>
<dbReference type="OrthoDB" id="9802426at2"/>
<evidence type="ECO:0000259" key="9">
    <source>
        <dbReference type="PROSITE" id="PS51755"/>
    </source>
</evidence>
<dbReference type="Pfam" id="PF00072">
    <property type="entry name" value="Response_reg"/>
    <property type="match status" value="1"/>
</dbReference>
<keyword evidence="1 6" id="KW-0597">Phosphoprotein</keyword>
<proteinExistence type="predicted"/>
<keyword evidence="5" id="KW-0804">Transcription</keyword>
<dbReference type="EMBL" id="FNAG01000006">
    <property type="protein sequence ID" value="SDD75202.1"/>
    <property type="molecule type" value="Genomic_DNA"/>
</dbReference>
<dbReference type="InterPro" id="IPR036388">
    <property type="entry name" value="WH-like_DNA-bd_sf"/>
</dbReference>
<feature type="domain" description="OmpR/PhoB-type" evidence="9">
    <location>
        <begin position="124"/>
        <end position="218"/>
    </location>
</feature>
<dbReference type="STRING" id="265719.SAMN04488509_106131"/>
<dbReference type="InterPro" id="IPR039420">
    <property type="entry name" value="WalR-like"/>
</dbReference>
<dbReference type="GO" id="GO:0000156">
    <property type="term" value="F:phosphorelay response regulator activity"/>
    <property type="evidence" value="ECO:0007669"/>
    <property type="project" value="TreeGrafter"/>
</dbReference>
<dbReference type="GO" id="GO:0000976">
    <property type="term" value="F:transcription cis-regulatory region binding"/>
    <property type="evidence" value="ECO:0007669"/>
    <property type="project" value="TreeGrafter"/>
</dbReference>
<dbReference type="PANTHER" id="PTHR48111:SF67">
    <property type="entry name" value="TRANSCRIPTIONAL REGULATORY PROTEIN TCTD"/>
    <property type="match status" value="1"/>
</dbReference>
<dbReference type="SMART" id="SM00862">
    <property type="entry name" value="Trans_reg_C"/>
    <property type="match status" value="1"/>
</dbReference>
<dbReference type="InterPro" id="IPR001789">
    <property type="entry name" value="Sig_transdc_resp-reg_receiver"/>
</dbReference>
<evidence type="ECO:0000313" key="11">
    <source>
        <dbReference type="Proteomes" id="UP000199603"/>
    </source>
</evidence>
<dbReference type="PROSITE" id="PS50110">
    <property type="entry name" value="RESPONSE_REGULATORY"/>
    <property type="match status" value="1"/>
</dbReference>
<organism evidence="10 11">
    <name type="scientific">Aquimonas voraii</name>
    <dbReference type="NCBI Taxonomy" id="265719"/>
    <lineage>
        <taxon>Bacteria</taxon>
        <taxon>Pseudomonadati</taxon>
        <taxon>Pseudomonadota</taxon>
        <taxon>Gammaproteobacteria</taxon>
        <taxon>Lysobacterales</taxon>
        <taxon>Lysobacteraceae</taxon>
        <taxon>Aquimonas</taxon>
    </lineage>
</organism>
<dbReference type="Gene3D" id="1.10.10.10">
    <property type="entry name" value="Winged helix-like DNA-binding domain superfamily/Winged helix DNA-binding domain"/>
    <property type="match status" value="1"/>
</dbReference>
<evidence type="ECO:0000256" key="4">
    <source>
        <dbReference type="ARBA" id="ARBA00023125"/>
    </source>
</evidence>
<keyword evidence="3" id="KW-0805">Transcription regulation</keyword>
<keyword evidence="11" id="KW-1185">Reference proteome</keyword>